<feature type="compositionally biased region" description="Basic residues" evidence="1">
    <location>
        <begin position="95"/>
        <end position="112"/>
    </location>
</feature>
<organism evidence="3 4">
    <name type="scientific">Muraenolepis orangiensis</name>
    <name type="common">Patagonian moray cod</name>
    <dbReference type="NCBI Taxonomy" id="630683"/>
    <lineage>
        <taxon>Eukaryota</taxon>
        <taxon>Metazoa</taxon>
        <taxon>Chordata</taxon>
        <taxon>Craniata</taxon>
        <taxon>Vertebrata</taxon>
        <taxon>Euteleostomi</taxon>
        <taxon>Actinopterygii</taxon>
        <taxon>Neopterygii</taxon>
        <taxon>Teleostei</taxon>
        <taxon>Neoteleostei</taxon>
        <taxon>Acanthomorphata</taxon>
        <taxon>Zeiogadaria</taxon>
        <taxon>Gadariae</taxon>
        <taxon>Gadiformes</taxon>
        <taxon>Muraenolepidoidei</taxon>
        <taxon>Muraenolepididae</taxon>
        <taxon>Muraenolepis</taxon>
    </lineage>
</organism>
<name>A0A9Q0DP21_9TELE</name>
<gene>
    <name evidence="3" type="ORF">NHX12_008550</name>
</gene>
<reference evidence="3" key="1">
    <citation type="submission" date="2022-07" db="EMBL/GenBank/DDBJ databases">
        <title>Chromosome-level genome of Muraenolepis orangiensis.</title>
        <authorList>
            <person name="Kim J."/>
        </authorList>
    </citation>
    <scope>NUCLEOTIDE SEQUENCE</scope>
    <source>
        <strain evidence="3">KU_S4_2022</strain>
        <tissue evidence="3">Muscle</tissue>
    </source>
</reference>
<dbReference type="PANTHER" id="PTHR14636:SF1">
    <property type="entry name" value="TPA-INDUCED TRANSMEMBRANE PROTEIN"/>
    <property type="match status" value="1"/>
</dbReference>
<dbReference type="AlphaFoldDB" id="A0A9Q0DP21"/>
<sequence length="337" mass="37271">MILSPKPFKVKMKNSSIIEKLQANLTLCPSSLLPSVPRTPELKLQTAPPSPPCTSPGHTASPLLSPYGRQSSEDEEGVSFESPPEGSPLPSFNKTRARLSFKRRPPSRLHRRSLGEEAAAAAGNGLSPWQPEAERDEGAELSERMSCDPAAPPNQSEVKVDQANGRTSRSDEHSPMLPRQHPGSNGDAVISVRRDVSPEYCKEKAVLLRADPDDTFDSSSFVIPRNFSGSFRLNNQVLDASSNQSQVLASQLQEKLSGLYSDSPALARYFSSAEIHEIRNNSTEAVFSLRFLLPPEDQEQLQRFTLSRELVYNVLRQFLYDQEADPLQVDPKSLQMT</sequence>
<feature type="domain" description="SEA" evidence="2">
    <location>
        <begin position="217"/>
        <end position="337"/>
    </location>
</feature>
<dbReference type="InterPro" id="IPR029341">
    <property type="entry name" value="FAM21/CAPZIP"/>
</dbReference>
<accession>A0A9Q0DP21</accession>
<dbReference type="PROSITE" id="PS50024">
    <property type="entry name" value="SEA"/>
    <property type="match status" value="1"/>
</dbReference>
<dbReference type="Gene3D" id="3.30.70.960">
    <property type="entry name" value="SEA domain"/>
    <property type="match status" value="1"/>
</dbReference>
<dbReference type="SUPFAM" id="SSF82671">
    <property type="entry name" value="SEA domain"/>
    <property type="match status" value="1"/>
</dbReference>
<dbReference type="PANTHER" id="PTHR14636">
    <property type="entry name" value="TPA-INDUCED TRANSMEMBRANE PROTEIN"/>
    <property type="match status" value="1"/>
</dbReference>
<dbReference type="EMBL" id="JANIIK010000114">
    <property type="protein sequence ID" value="KAJ3590600.1"/>
    <property type="molecule type" value="Genomic_DNA"/>
</dbReference>
<keyword evidence="4" id="KW-1185">Reference proteome</keyword>
<comment type="caution">
    <text evidence="3">The sequence shown here is derived from an EMBL/GenBank/DDBJ whole genome shotgun (WGS) entry which is preliminary data.</text>
</comment>
<evidence type="ECO:0000313" key="3">
    <source>
        <dbReference type="EMBL" id="KAJ3590600.1"/>
    </source>
</evidence>
<dbReference type="Proteomes" id="UP001148018">
    <property type="component" value="Unassembled WGS sequence"/>
</dbReference>
<evidence type="ECO:0000256" key="1">
    <source>
        <dbReference type="SAM" id="MobiDB-lite"/>
    </source>
</evidence>
<feature type="compositionally biased region" description="Basic and acidic residues" evidence="1">
    <location>
        <begin position="132"/>
        <end position="146"/>
    </location>
</feature>
<dbReference type="InterPro" id="IPR000082">
    <property type="entry name" value="SEA_dom"/>
</dbReference>
<feature type="region of interest" description="Disordered" evidence="1">
    <location>
        <begin position="30"/>
        <end position="188"/>
    </location>
</feature>
<protein>
    <recommendedName>
        <fullName evidence="2">SEA domain-containing protein</fullName>
    </recommendedName>
</protein>
<dbReference type="InterPro" id="IPR036364">
    <property type="entry name" value="SEA_dom_sf"/>
</dbReference>
<dbReference type="InterPro" id="IPR033223">
    <property type="entry name" value="TTMP"/>
</dbReference>
<evidence type="ECO:0000313" key="4">
    <source>
        <dbReference type="Proteomes" id="UP001148018"/>
    </source>
</evidence>
<dbReference type="OrthoDB" id="8879801at2759"/>
<evidence type="ECO:0000259" key="2">
    <source>
        <dbReference type="PROSITE" id="PS50024"/>
    </source>
</evidence>
<proteinExistence type="predicted"/>
<dbReference type="Pfam" id="PF15255">
    <property type="entry name" value="CAP-ZIP_m"/>
    <property type="match status" value="1"/>
</dbReference>